<evidence type="ECO:0000313" key="8">
    <source>
        <dbReference type="EMBL" id="GAA2244489.1"/>
    </source>
</evidence>
<dbReference type="PANTHER" id="PTHR48111:SF21">
    <property type="entry name" value="DNA-BINDING DUAL MASTER TRANSCRIPTIONAL REGULATOR RPAA"/>
    <property type="match status" value="1"/>
</dbReference>
<dbReference type="InterPro" id="IPR011006">
    <property type="entry name" value="CheY-like_superfamily"/>
</dbReference>
<evidence type="ECO:0000313" key="9">
    <source>
        <dbReference type="Proteomes" id="UP001501474"/>
    </source>
</evidence>
<dbReference type="PANTHER" id="PTHR48111">
    <property type="entry name" value="REGULATOR OF RPOS"/>
    <property type="match status" value="1"/>
</dbReference>
<proteinExistence type="predicted"/>
<dbReference type="SUPFAM" id="SSF52172">
    <property type="entry name" value="CheY-like"/>
    <property type="match status" value="1"/>
</dbReference>
<keyword evidence="3" id="KW-0805">Transcription regulation</keyword>
<reference evidence="8 9" key="1">
    <citation type="journal article" date="2019" name="Int. J. Syst. Evol. Microbiol.">
        <title>The Global Catalogue of Microorganisms (GCM) 10K type strain sequencing project: providing services to taxonomists for standard genome sequencing and annotation.</title>
        <authorList>
            <consortium name="The Broad Institute Genomics Platform"/>
            <consortium name="The Broad Institute Genome Sequencing Center for Infectious Disease"/>
            <person name="Wu L."/>
            <person name="Ma J."/>
        </authorList>
    </citation>
    <scope>NUCLEOTIDE SEQUENCE [LARGE SCALE GENOMIC DNA]</scope>
    <source>
        <strain evidence="8 9">JCM 3053</strain>
    </source>
</reference>
<keyword evidence="9" id="KW-1185">Reference proteome</keyword>
<name>A0ABN3DZ97_9ACTN</name>
<keyword evidence="5" id="KW-0804">Transcription</keyword>
<evidence type="ECO:0000256" key="2">
    <source>
        <dbReference type="ARBA" id="ARBA00023012"/>
    </source>
</evidence>
<evidence type="ECO:0000256" key="3">
    <source>
        <dbReference type="ARBA" id="ARBA00023015"/>
    </source>
</evidence>
<dbReference type="InterPro" id="IPR001789">
    <property type="entry name" value="Sig_transdc_resp-reg_receiver"/>
</dbReference>
<keyword evidence="1 6" id="KW-0597">Phosphoprotein</keyword>
<evidence type="ECO:0000256" key="1">
    <source>
        <dbReference type="ARBA" id="ARBA00022553"/>
    </source>
</evidence>
<sequence>MACVLVADDDADIRELVAFKLTQSGHEVTAVEDGLQALQAVRELKVDIALLDIRMPGISGLDLCRQLRAAPETASLPIILITARSQEGDIEDGFAAGADDYVIKPFSPRELSSRVEAVLARSSGNPR</sequence>
<protein>
    <recommendedName>
        <fullName evidence="7">Response regulatory domain-containing protein</fullName>
    </recommendedName>
</protein>
<keyword evidence="2" id="KW-0902">Two-component regulatory system</keyword>
<evidence type="ECO:0000256" key="6">
    <source>
        <dbReference type="PROSITE-ProRule" id="PRU00169"/>
    </source>
</evidence>
<gene>
    <name evidence="8" type="ORF">GCM10010104_45850</name>
</gene>
<dbReference type="PROSITE" id="PS50110">
    <property type="entry name" value="RESPONSE_REGULATORY"/>
    <property type="match status" value="1"/>
</dbReference>
<accession>A0ABN3DZ97</accession>
<dbReference type="Gene3D" id="3.40.50.2300">
    <property type="match status" value="1"/>
</dbReference>
<dbReference type="EMBL" id="BAAART010000097">
    <property type="protein sequence ID" value="GAA2244489.1"/>
    <property type="molecule type" value="Genomic_DNA"/>
</dbReference>
<dbReference type="InterPro" id="IPR039420">
    <property type="entry name" value="WalR-like"/>
</dbReference>
<dbReference type="SMART" id="SM00448">
    <property type="entry name" value="REC"/>
    <property type="match status" value="1"/>
</dbReference>
<feature type="modified residue" description="4-aspartylphosphate" evidence="6">
    <location>
        <position position="52"/>
    </location>
</feature>
<organism evidence="8 9">
    <name type="scientific">Streptomyces indiaensis</name>
    <dbReference type="NCBI Taxonomy" id="284033"/>
    <lineage>
        <taxon>Bacteria</taxon>
        <taxon>Bacillati</taxon>
        <taxon>Actinomycetota</taxon>
        <taxon>Actinomycetes</taxon>
        <taxon>Kitasatosporales</taxon>
        <taxon>Streptomycetaceae</taxon>
        <taxon>Streptomyces</taxon>
    </lineage>
</organism>
<evidence type="ECO:0000256" key="5">
    <source>
        <dbReference type="ARBA" id="ARBA00023163"/>
    </source>
</evidence>
<evidence type="ECO:0000259" key="7">
    <source>
        <dbReference type="PROSITE" id="PS50110"/>
    </source>
</evidence>
<dbReference type="Pfam" id="PF00072">
    <property type="entry name" value="Response_reg"/>
    <property type="match status" value="1"/>
</dbReference>
<dbReference type="Proteomes" id="UP001501474">
    <property type="component" value="Unassembled WGS sequence"/>
</dbReference>
<feature type="domain" description="Response regulatory" evidence="7">
    <location>
        <begin position="3"/>
        <end position="119"/>
    </location>
</feature>
<keyword evidence="4" id="KW-0238">DNA-binding</keyword>
<evidence type="ECO:0000256" key="4">
    <source>
        <dbReference type="ARBA" id="ARBA00023125"/>
    </source>
</evidence>
<comment type="caution">
    <text evidence="8">The sequence shown here is derived from an EMBL/GenBank/DDBJ whole genome shotgun (WGS) entry which is preliminary data.</text>
</comment>
<dbReference type="RefSeq" id="WP_234847077.1">
    <property type="nucleotide sequence ID" value="NZ_BAAART010000097.1"/>
</dbReference>